<evidence type="ECO:0000256" key="3">
    <source>
        <dbReference type="ARBA" id="ARBA00007182"/>
    </source>
</evidence>
<dbReference type="Ensembl" id="ENSHCOT00000004663.1">
    <property type="protein sequence ID" value="ENSHCOP00000005856.1"/>
    <property type="gene ID" value="ENSHCOG00000000255.1"/>
</dbReference>
<dbReference type="GO" id="GO:0005737">
    <property type="term" value="C:cytoplasm"/>
    <property type="evidence" value="ECO:0007669"/>
    <property type="project" value="TreeGrafter"/>
</dbReference>
<keyword evidence="4 10" id="KW-0645">Protease</keyword>
<comment type="similarity">
    <text evidence="3">Belongs to the peptidase C12 family. BAP1 subfamily.</text>
</comment>
<dbReference type="Pfam" id="PF18031">
    <property type="entry name" value="UCH_C"/>
    <property type="match status" value="1"/>
</dbReference>
<evidence type="ECO:0000256" key="7">
    <source>
        <dbReference type="ARBA" id="ARBA00022807"/>
    </source>
</evidence>
<dbReference type="GO" id="GO:0007219">
    <property type="term" value="P:Notch signaling pathway"/>
    <property type="evidence" value="ECO:0007669"/>
    <property type="project" value="Ensembl"/>
</dbReference>
<evidence type="ECO:0000313" key="13">
    <source>
        <dbReference type="Ensembl" id="ENSHCOP00000005856.1"/>
    </source>
</evidence>
<evidence type="ECO:0000256" key="9">
    <source>
        <dbReference type="ARBA" id="ARBA00023242"/>
    </source>
</evidence>
<evidence type="ECO:0000256" key="8">
    <source>
        <dbReference type="ARBA" id="ARBA00022853"/>
    </source>
</evidence>
<dbReference type="PROSITE" id="PS52048">
    <property type="entry name" value="UCH_DOMAIN"/>
    <property type="match status" value="1"/>
</dbReference>
<dbReference type="InterPro" id="IPR038765">
    <property type="entry name" value="Papain-like_cys_pep_sf"/>
</dbReference>
<dbReference type="SUPFAM" id="SSF54001">
    <property type="entry name" value="Cysteine proteinases"/>
    <property type="match status" value="1"/>
</dbReference>
<dbReference type="FunFam" id="3.40.532.10:FF:000002">
    <property type="entry name" value="Ubiquitin carboxyl-terminal hydrolase"/>
    <property type="match status" value="1"/>
</dbReference>
<keyword evidence="9" id="KW-0539">Nucleus</keyword>
<reference evidence="13" key="1">
    <citation type="submission" date="2025-08" db="UniProtKB">
        <authorList>
            <consortium name="Ensembl"/>
        </authorList>
    </citation>
    <scope>IDENTIFICATION</scope>
</reference>
<dbReference type="CDD" id="cd09617">
    <property type="entry name" value="Peptidase_C12_UCH37_BAP1"/>
    <property type="match status" value="1"/>
</dbReference>
<dbReference type="GeneTree" id="ENSGT00940000156388"/>
<dbReference type="GO" id="GO:0016579">
    <property type="term" value="P:protein deubiquitination"/>
    <property type="evidence" value="ECO:0007669"/>
    <property type="project" value="TreeGrafter"/>
</dbReference>
<feature type="compositionally biased region" description="Basic and acidic residues" evidence="11">
    <location>
        <begin position="551"/>
        <end position="576"/>
    </location>
</feature>
<feature type="domain" description="UCH catalytic" evidence="12">
    <location>
        <begin position="1"/>
        <end position="215"/>
    </location>
</feature>
<evidence type="ECO:0000256" key="5">
    <source>
        <dbReference type="ARBA" id="ARBA00022786"/>
    </source>
</evidence>
<dbReference type="GO" id="GO:0006511">
    <property type="term" value="P:ubiquitin-dependent protein catabolic process"/>
    <property type="evidence" value="ECO:0007669"/>
    <property type="project" value="UniProtKB-UniRule"/>
</dbReference>
<feature type="site" description="Transition state stabilizer" evidence="10">
    <location>
        <position position="65"/>
    </location>
</feature>
<protein>
    <recommendedName>
        <fullName evidence="10">ubiquitinyl hydrolase 1</fullName>
        <ecNumber evidence="10">3.4.19.12</ecNumber>
    </recommendedName>
</protein>
<proteinExistence type="inferred from homology"/>
<feature type="region of interest" description="Disordered" evidence="11">
    <location>
        <begin position="541"/>
        <end position="576"/>
    </location>
</feature>
<evidence type="ECO:0000256" key="10">
    <source>
        <dbReference type="PROSITE-ProRule" id="PRU01393"/>
    </source>
</evidence>
<feature type="site" description="Important for enzyme activity" evidence="10">
    <location>
        <position position="164"/>
    </location>
</feature>
<dbReference type="GO" id="GO:1904888">
    <property type="term" value="P:cranial skeletal system development"/>
    <property type="evidence" value="ECO:0007669"/>
    <property type="project" value="Ensembl"/>
</dbReference>
<organism evidence="13 14">
    <name type="scientific">Hippocampus comes</name>
    <name type="common">Tiger tail seahorse</name>
    <dbReference type="NCBI Taxonomy" id="109280"/>
    <lineage>
        <taxon>Eukaryota</taxon>
        <taxon>Metazoa</taxon>
        <taxon>Chordata</taxon>
        <taxon>Craniata</taxon>
        <taxon>Vertebrata</taxon>
        <taxon>Euteleostomi</taxon>
        <taxon>Actinopterygii</taxon>
        <taxon>Neopterygii</taxon>
        <taxon>Teleostei</taxon>
        <taxon>Neoteleostei</taxon>
        <taxon>Acanthomorphata</taxon>
        <taxon>Syngnathiaria</taxon>
        <taxon>Syngnathiformes</taxon>
        <taxon>Syngnathoidei</taxon>
        <taxon>Syngnathidae</taxon>
        <taxon>Hippocampus</taxon>
    </lineage>
</organism>
<dbReference type="Gene3D" id="3.40.532.10">
    <property type="entry name" value="Peptidase C12, ubiquitin carboxyl-terminal hydrolase"/>
    <property type="match status" value="1"/>
</dbReference>
<reference evidence="13" key="2">
    <citation type="submission" date="2025-09" db="UniProtKB">
        <authorList>
            <consortium name="Ensembl"/>
        </authorList>
    </citation>
    <scope>IDENTIFICATION</scope>
</reference>
<keyword evidence="6 10" id="KW-0378">Hydrolase</keyword>
<dbReference type="InterPro" id="IPR036959">
    <property type="entry name" value="Peptidase_C12_UCH_sf"/>
</dbReference>
<dbReference type="PROSITE" id="PS52049">
    <property type="entry name" value="ULD"/>
    <property type="match status" value="1"/>
</dbReference>
<evidence type="ECO:0000256" key="4">
    <source>
        <dbReference type="ARBA" id="ARBA00022670"/>
    </source>
</evidence>
<dbReference type="Gene3D" id="1.20.58.860">
    <property type="match status" value="1"/>
</dbReference>
<dbReference type="GO" id="GO:0006325">
    <property type="term" value="P:chromatin organization"/>
    <property type="evidence" value="ECO:0007669"/>
    <property type="project" value="UniProtKB-KW"/>
</dbReference>
<evidence type="ECO:0000259" key="12">
    <source>
        <dbReference type="PROSITE" id="PS52048"/>
    </source>
</evidence>
<evidence type="ECO:0000256" key="11">
    <source>
        <dbReference type="SAM" id="MobiDB-lite"/>
    </source>
</evidence>
<keyword evidence="8" id="KW-0156">Chromatin regulator</keyword>
<dbReference type="OMA" id="RIAYEQK"/>
<dbReference type="PANTHER" id="PTHR10589">
    <property type="entry name" value="UBIQUITIN CARBOXYL-TERMINAL HYDROLASE"/>
    <property type="match status" value="1"/>
</dbReference>
<evidence type="ECO:0000256" key="1">
    <source>
        <dbReference type="ARBA" id="ARBA00000707"/>
    </source>
</evidence>
<comment type="subcellular location">
    <subcellularLocation>
        <location evidence="2">Nucleus</location>
    </subcellularLocation>
</comment>
<evidence type="ECO:0000256" key="2">
    <source>
        <dbReference type="ARBA" id="ARBA00004123"/>
    </source>
</evidence>
<dbReference type="GO" id="GO:0005634">
    <property type="term" value="C:nucleus"/>
    <property type="evidence" value="ECO:0007669"/>
    <property type="project" value="UniProtKB-SubCell"/>
</dbReference>
<keyword evidence="5 10" id="KW-0833">Ubl conjugation pathway</keyword>
<keyword evidence="7 10" id="KW-0788">Thiol protease</keyword>
<dbReference type="Pfam" id="PF01088">
    <property type="entry name" value="Peptidase_C12"/>
    <property type="match status" value="1"/>
</dbReference>
<accession>A0A3Q2XZG8</accession>
<dbReference type="PANTHER" id="PTHR10589:SF28">
    <property type="entry name" value="UBIQUITIN CARBOXYL-TERMINAL HYDROLASE BAP1"/>
    <property type="match status" value="1"/>
</dbReference>
<comment type="catalytic activity">
    <reaction evidence="1 10">
        <text>Thiol-dependent hydrolysis of ester, thioester, amide, peptide and isopeptide bonds formed by the C-terminal Gly of ubiquitin (a 76-residue protein attached to proteins as an intracellular targeting signal).</text>
        <dbReference type="EC" id="3.4.19.12"/>
    </reaction>
</comment>
<sequence length="679" mass="76196">DFGVKGVQVEEIYDLQSKCQSPVYGFIFLFKWIEERRSRRKVNTLVDETSVIDEEIVNDMFFAHQLIPNSCATHALLSVLLNCSGVELGTTLSRMKAFTKGFSPESKGYAIGNAPELARAHNSHARPEPRHLPEKQNGISAVRTMEAFHFVSYVPIKDRLFELDGLKAYPIDHGPWGEEEEWTDKARRVIMERIGLATAGEPYHDIRFNLMAVVPDRRMKYESKLEVLKKNRQTILEGLQKMIRLTQPELVHDKKQQDSPTLDGNTNSIKKEADTELVTSQGADQATPGAYSSILASSFMSPKKQVTNPIVQRLPAFLDNHNYAKSPMQEEEDLAAGVGRSRVLAPARPAYSEDEDDYEDEEEVTAGLRSRTGRVVTGMESQIALSVLAEKLNKEAQKKDALNTPLSVRTEGRTGGICITSASQPSPTPSNESTDTASEIGSAFNSPLRSPARSQAATRPSSPVASHLSRVLFGEDELLRLDSRHNRAVRELGPSVSVALLHLLEDGIIYSLPPSGEYPCTSLPFRSSDILFYTGPSVEVKKEEEEENKDGEDVKPSKEKLNAIEPAADRKPPGDKYSPKELLALLKCVEADIANYEVYLKEEVEKRKKYKIDDQRRTHNYDEFICTFISMLAQEGMLASLVEQNISVRRRQGVSIGRLHKQRKPDRRKRSRPYKAKRQ</sequence>
<feature type="compositionally biased region" description="Polar residues" evidence="11">
    <location>
        <begin position="420"/>
        <end position="464"/>
    </location>
</feature>
<dbReference type="AlphaFoldDB" id="A0A3Q2XZG8"/>
<evidence type="ECO:0000313" key="14">
    <source>
        <dbReference type="Proteomes" id="UP000264820"/>
    </source>
</evidence>
<feature type="active site" description="Nucleophile" evidence="10">
    <location>
        <position position="71"/>
    </location>
</feature>
<evidence type="ECO:0000256" key="6">
    <source>
        <dbReference type="ARBA" id="ARBA00022801"/>
    </source>
</evidence>
<keyword evidence="14" id="KW-1185">Reference proteome</keyword>
<feature type="region of interest" description="Disordered" evidence="11">
    <location>
        <begin position="413"/>
        <end position="464"/>
    </location>
</feature>
<name>A0A3Q2XZG8_HIPCM</name>
<dbReference type="Proteomes" id="UP000264820">
    <property type="component" value="Unplaced"/>
</dbReference>
<dbReference type="EC" id="3.4.19.12" evidence="10"/>
<feature type="region of interest" description="Disordered" evidence="11">
    <location>
        <begin position="653"/>
        <end position="679"/>
    </location>
</feature>
<feature type="active site" description="Proton donor" evidence="10">
    <location>
        <position position="149"/>
    </location>
</feature>
<dbReference type="STRING" id="109280.ENSHCOP00000005856"/>
<dbReference type="InterPro" id="IPR001578">
    <property type="entry name" value="Peptidase_C12_UCH"/>
</dbReference>
<dbReference type="GO" id="GO:0004843">
    <property type="term" value="F:cysteine-type deubiquitinase activity"/>
    <property type="evidence" value="ECO:0007669"/>
    <property type="project" value="UniProtKB-UniRule"/>
</dbReference>
<dbReference type="InterPro" id="IPR041507">
    <property type="entry name" value="UCH_C"/>
</dbReference>